<dbReference type="AlphaFoldDB" id="A0A1J4RVY7"/>
<evidence type="ECO:0000313" key="2">
    <source>
        <dbReference type="EMBL" id="OIN90532.1"/>
    </source>
</evidence>
<sequence length="279" mass="30656">MKYRILATLFLVTILVLVSVLPAFADSGSPVPIPPRTTTPIPPPDLQQKLQSATVKGGGGWYTPLNFVSLKVDRDVVMAGELVNVQIGIDPLDPVLIPATIWVITDETVQNLTLFGPSRNVQLSWQNPGIKTVYVSIQAAGGSWASNSINLLVKPGPLVFRMVDSSVVCIEGYTCQLHIATDRELTAEDLKYGSKWVALVLWWPGQPVTYDLVEISSQFTTYYFSYEDSLIGNSGFWTDLWTEGYAGSTYVSMIDNDKPYVCPIEPIPVTPTTVTPLKK</sequence>
<evidence type="ECO:0000256" key="1">
    <source>
        <dbReference type="SAM" id="SignalP"/>
    </source>
</evidence>
<keyword evidence="1" id="KW-0732">Signal</keyword>
<protein>
    <recommendedName>
        <fullName evidence="4">Ig-like domain-containing protein</fullName>
    </recommendedName>
</protein>
<name>A0A1J4RVY7_9BACT</name>
<reference evidence="2 3" key="1">
    <citation type="journal article" date="2016" name="Environ. Microbiol.">
        <title>Genomic resolution of a cold subsurface aquifer community provides metabolic insights for novel microbes adapted to high CO concentrations.</title>
        <authorList>
            <person name="Probst A.J."/>
            <person name="Castelle C.J."/>
            <person name="Singh A."/>
            <person name="Brown C.T."/>
            <person name="Anantharaman K."/>
            <person name="Sharon I."/>
            <person name="Hug L.A."/>
            <person name="Burstein D."/>
            <person name="Emerson J.B."/>
            <person name="Thomas B.C."/>
            <person name="Banfield J.F."/>
        </authorList>
    </citation>
    <scope>NUCLEOTIDE SEQUENCE [LARGE SCALE GENOMIC DNA]</scope>
    <source>
        <strain evidence="2">CG1_02_44_10</strain>
    </source>
</reference>
<organism evidence="2 3">
    <name type="scientific">Candidatus Collierbacteria bacterium CG1_02_44_10</name>
    <dbReference type="NCBI Taxonomy" id="1805087"/>
    <lineage>
        <taxon>Bacteria</taxon>
        <taxon>Candidatus Collieribacteriota</taxon>
    </lineage>
</organism>
<feature type="chain" id="PRO_5013017993" description="Ig-like domain-containing protein" evidence="1">
    <location>
        <begin position="26"/>
        <end position="279"/>
    </location>
</feature>
<dbReference type="EMBL" id="MNUK01000068">
    <property type="protein sequence ID" value="OIN90532.1"/>
    <property type="molecule type" value="Genomic_DNA"/>
</dbReference>
<gene>
    <name evidence="2" type="ORF">AUJ42_02970</name>
</gene>
<dbReference type="Proteomes" id="UP000182345">
    <property type="component" value="Unassembled WGS sequence"/>
</dbReference>
<evidence type="ECO:0008006" key="4">
    <source>
        <dbReference type="Google" id="ProtNLM"/>
    </source>
</evidence>
<comment type="caution">
    <text evidence="2">The sequence shown here is derived from an EMBL/GenBank/DDBJ whole genome shotgun (WGS) entry which is preliminary data.</text>
</comment>
<accession>A0A1J4RVY7</accession>
<evidence type="ECO:0000313" key="3">
    <source>
        <dbReference type="Proteomes" id="UP000182345"/>
    </source>
</evidence>
<proteinExistence type="predicted"/>
<feature type="signal peptide" evidence="1">
    <location>
        <begin position="1"/>
        <end position="25"/>
    </location>
</feature>